<evidence type="ECO:0000313" key="2">
    <source>
        <dbReference type="EMBL" id="KAF4453763.1"/>
    </source>
</evidence>
<dbReference type="Proteomes" id="UP000554235">
    <property type="component" value="Unassembled WGS sequence"/>
</dbReference>
<feature type="compositionally biased region" description="Polar residues" evidence="1">
    <location>
        <begin position="336"/>
        <end position="349"/>
    </location>
</feature>
<comment type="caution">
    <text evidence="2">The sequence shown here is derived from an EMBL/GenBank/DDBJ whole genome shotgun (WGS) entry which is preliminary data.</text>
</comment>
<sequence length="379" mass="41523">MRNTQGAPDHAQSFELLSSVNPALLNQLEAKAKVNTKVSLAFKIFANSPPLFKAKPGRVTRALEITHTGPTSNPSHVTTDVTVAAPGGEGSLSVTFSRDVSMWMDEPDAIRIAINLKDLSCRISSDVWRALSESDQQSVIFATFPPDLVRRYNLQGTGAFSHSIKPTTGCSAGDENGPETRHAHDDQVRDNKAPRDYAHIQAKIEELSNQLGCLNTSVTELRTKQRAGCDWNSSGGTGEGASKKWYIPWETPDRDTETLDTQPSFWGQNRAHLATPLCGAGEGAFKRGYVPWETPNRDPETLSTQPYSWGQNRAHLATPVYGNGHGGFSMDAPTAPKTSLTEMTRNPQASARRRVVKDDQQGEKTSFQEHHSWGAPADW</sequence>
<reference evidence="2 3" key="1">
    <citation type="submission" date="2020-01" db="EMBL/GenBank/DDBJ databases">
        <title>Identification and distribution of gene clusters putatively required for synthesis of sphingolipid metabolism inhibitors in phylogenetically diverse species of the filamentous fungus Fusarium.</title>
        <authorList>
            <person name="Kim H.-S."/>
            <person name="Busman M."/>
            <person name="Brown D.W."/>
            <person name="Divon H."/>
            <person name="Uhlig S."/>
            <person name="Proctor R.H."/>
        </authorList>
    </citation>
    <scope>NUCLEOTIDE SEQUENCE [LARGE SCALE GENOMIC DNA]</scope>
    <source>
        <strain evidence="2 3">NRRL 20459</strain>
    </source>
</reference>
<protein>
    <submittedName>
        <fullName evidence="2">Uncharacterized protein</fullName>
    </submittedName>
</protein>
<feature type="region of interest" description="Disordered" evidence="1">
    <location>
        <begin position="328"/>
        <end position="379"/>
    </location>
</feature>
<name>A0A8H4KR42_9HYPO</name>
<organism evidence="2 3">
    <name type="scientific">Fusarium albosuccineum</name>
    <dbReference type="NCBI Taxonomy" id="1237068"/>
    <lineage>
        <taxon>Eukaryota</taxon>
        <taxon>Fungi</taxon>
        <taxon>Dikarya</taxon>
        <taxon>Ascomycota</taxon>
        <taxon>Pezizomycotina</taxon>
        <taxon>Sordariomycetes</taxon>
        <taxon>Hypocreomycetidae</taxon>
        <taxon>Hypocreales</taxon>
        <taxon>Nectriaceae</taxon>
        <taxon>Fusarium</taxon>
        <taxon>Fusarium decemcellulare species complex</taxon>
    </lineage>
</organism>
<evidence type="ECO:0000256" key="1">
    <source>
        <dbReference type="SAM" id="MobiDB-lite"/>
    </source>
</evidence>
<feature type="compositionally biased region" description="Basic and acidic residues" evidence="1">
    <location>
        <begin position="356"/>
        <end position="372"/>
    </location>
</feature>
<feature type="compositionally biased region" description="Basic and acidic residues" evidence="1">
    <location>
        <begin position="178"/>
        <end position="190"/>
    </location>
</feature>
<dbReference type="EMBL" id="JAADYS010002858">
    <property type="protein sequence ID" value="KAF4453763.1"/>
    <property type="molecule type" value="Genomic_DNA"/>
</dbReference>
<dbReference type="AlphaFoldDB" id="A0A8H4KR42"/>
<proteinExistence type="predicted"/>
<keyword evidence="3" id="KW-1185">Reference proteome</keyword>
<accession>A0A8H4KR42</accession>
<feature type="region of interest" description="Disordered" evidence="1">
    <location>
        <begin position="165"/>
        <end position="190"/>
    </location>
</feature>
<gene>
    <name evidence="2" type="ORF">FALBO_15939</name>
</gene>
<evidence type="ECO:0000313" key="3">
    <source>
        <dbReference type="Proteomes" id="UP000554235"/>
    </source>
</evidence>